<dbReference type="InterPro" id="IPR017850">
    <property type="entry name" value="Alkaline_phosphatase_core_sf"/>
</dbReference>
<gene>
    <name evidence="1" type="ORF">ETAA1_20560</name>
</gene>
<dbReference type="EMBL" id="CP036273">
    <property type="protein sequence ID" value="QDU20113.1"/>
    <property type="molecule type" value="Genomic_DNA"/>
</dbReference>
<dbReference type="PANTHER" id="PTHR43737:SF1">
    <property type="entry name" value="DUF1501 DOMAIN-CONTAINING PROTEIN"/>
    <property type="match status" value="1"/>
</dbReference>
<dbReference type="KEGG" id="uli:ETAA1_20560"/>
<sequence>MNRLCTRAEHRFSRRRWLGAAGAGLAGLCTPAVAQELRRRRKQVLFVWLDGGMSQLESWDPKPNTPFGGPLRAIPTSVPGIRISETLPHSARVMKHLALVRSVSTQDNSHSAGVDRIQRGDPKNRGVVFPFFGSAVAKLVGDGDSGLPPYVWVKPMSGGFIPKDAGFLGPRYGALALGDGKPPENLLRPPGLAAADDDERNALRRLADQRYAAGRRTENVEANSYAFDMAAQLQRRVELFDLSKLPERDQQRYGTHDLGRHLLLARRLLEAGVTFVKVTSYGWDSHGDHFNQALSQHPKFDKPFAAIIEDLHERGMLDDVLVVAMAEFGRTPRINGHVGRDHWPEAWSVAMAGRGLKRGVAAGRTNDKGTDVATEPHDIGALFHTWWRALGIDPEATQYRNAGQPLPIAHEDMKPVREILS</sequence>
<evidence type="ECO:0000313" key="1">
    <source>
        <dbReference type="EMBL" id="QDU20113.1"/>
    </source>
</evidence>
<dbReference type="InterPro" id="IPR010869">
    <property type="entry name" value="DUF1501"/>
</dbReference>
<evidence type="ECO:0000313" key="2">
    <source>
        <dbReference type="Proteomes" id="UP000319576"/>
    </source>
</evidence>
<dbReference type="Pfam" id="PF07394">
    <property type="entry name" value="DUF1501"/>
    <property type="match status" value="1"/>
</dbReference>
<dbReference type="PROSITE" id="PS51318">
    <property type="entry name" value="TAT"/>
    <property type="match status" value="1"/>
</dbReference>
<dbReference type="RefSeq" id="WP_145237123.1">
    <property type="nucleotide sequence ID" value="NZ_CP036273.1"/>
</dbReference>
<dbReference type="AlphaFoldDB" id="A0A517XRK9"/>
<dbReference type="OrthoDB" id="127333at2"/>
<keyword evidence="2" id="KW-1185">Reference proteome</keyword>
<accession>A0A517XRK9</accession>
<dbReference type="Proteomes" id="UP000319576">
    <property type="component" value="Chromosome"/>
</dbReference>
<proteinExistence type="predicted"/>
<dbReference type="SUPFAM" id="SSF53649">
    <property type="entry name" value="Alkaline phosphatase-like"/>
    <property type="match status" value="1"/>
</dbReference>
<evidence type="ECO:0008006" key="3">
    <source>
        <dbReference type="Google" id="ProtNLM"/>
    </source>
</evidence>
<reference evidence="1 2" key="1">
    <citation type="submission" date="2019-02" db="EMBL/GenBank/DDBJ databases">
        <title>Deep-cultivation of Planctomycetes and their phenomic and genomic characterization uncovers novel biology.</title>
        <authorList>
            <person name="Wiegand S."/>
            <person name="Jogler M."/>
            <person name="Boedeker C."/>
            <person name="Pinto D."/>
            <person name="Vollmers J."/>
            <person name="Rivas-Marin E."/>
            <person name="Kohn T."/>
            <person name="Peeters S.H."/>
            <person name="Heuer A."/>
            <person name="Rast P."/>
            <person name="Oberbeckmann S."/>
            <person name="Bunk B."/>
            <person name="Jeske O."/>
            <person name="Meyerdierks A."/>
            <person name="Storesund J.E."/>
            <person name="Kallscheuer N."/>
            <person name="Luecker S."/>
            <person name="Lage O.M."/>
            <person name="Pohl T."/>
            <person name="Merkel B.J."/>
            <person name="Hornburger P."/>
            <person name="Mueller R.-W."/>
            <person name="Bruemmer F."/>
            <person name="Labrenz M."/>
            <person name="Spormann A.M."/>
            <person name="Op den Camp H."/>
            <person name="Overmann J."/>
            <person name="Amann R."/>
            <person name="Jetten M.S.M."/>
            <person name="Mascher T."/>
            <person name="Medema M.H."/>
            <person name="Devos D.P."/>
            <person name="Kaster A.-K."/>
            <person name="Ovreas L."/>
            <person name="Rohde M."/>
            <person name="Galperin M.Y."/>
            <person name="Jogler C."/>
        </authorList>
    </citation>
    <scope>NUCLEOTIDE SEQUENCE [LARGE SCALE GENOMIC DNA]</scope>
    <source>
        <strain evidence="1 2">ETA_A1</strain>
    </source>
</reference>
<dbReference type="PANTHER" id="PTHR43737">
    <property type="entry name" value="BLL7424 PROTEIN"/>
    <property type="match status" value="1"/>
</dbReference>
<dbReference type="InterPro" id="IPR006311">
    <property type="entry name" value="TAT_signal"/>
</dbReference>
<name>A0A517XRK9_9BACT</name>
<protein>
    <recommendedName>
        <fullName evidence="3">DUF1501 domain-containing protein</fullName>
    </recommendedName>
</protein>
<organism evidence="1 2">
    <name type="scientific">Urbifossiella limnaea</name>
    <dbReference type="NCBI Taxonomy" id="2528023"/>
    <lineage>
        <taxon>Bacteria</taxon>
        <taxon>Pseudomonadati</taxon>
        <taxon>Planctomycetota</taxon>
        <taxon>Planctomycetia</taxon>
        <taxon>Gemmatales</taxon>
        <taxon>Gemmataceae</taxon>
        <taxon>Urbifossiella</taxon>
    </lineage>
</organism>